<dbReference type="EMBL" id="JASGXD010000004">
    <property type="protein sequence ID" value="KAK6006486.1"/>
    <property type="molecule type" value="Genomic_DNA"/>
</dbReference>
<organism evidence="1 2">
    <name type="scientific">Aureobasidium pullulans</name>
    <name type="common">Black yeast</name>
    <name type="synonym">Pullularia pullulans</name>
    <dbReference type="NCBI Taxonomy" id="5580"/>
    <lineage>
        <taxon>Eukaryota</taxon>
        <taxon>Fungi</taxon>
        <taxon>Dikarya</taxon>
        <taxon>Ascomycota</taxon>
        <taxon>Pezizomycotina</taxon>
        <taxon>Dothideomycetes</taxon>
        <taxon>Dothideomycetidae</taxon>
        <taxon>Dothideales</taxon>
        <taxon>Saccotheciaceae</taxon>
        <taxon>Aureobasidium</taxon>
    </lineage>
</organism>
<gene>
    <name evidence="1" type="ORF">QM012_006896</name>
</gene>
<dbReference type="Proteomes" id="UP001341245">
    <property type="component" value="Unassembled WGS sequence"/>
</dbReference>
<evidence type="ECO:0000313" key="1">
    <source>
        <dbReference type="EMBL" id="KAK6006486.1"/>
    </source>
</evidence>
<evidence type="ECO:0000313" key="2">
    <source>
        <dbReference type="Proteomes" id="UP001341245"/>
    </source>
</evidence>
<sequence>MKYLDGKGDTDGILATFTKFKEEIRRIFGISNEDKVAVRLIQHIRQHTSASDYAAKF</sequence>
<evidence type="ECO:0008006" key="3">
    <source>
        <dbReference type="Google" id="ProtNLM"/>
    </source>
</evidence>
<accession>A0ABR0TRH9</accession>
<name>A0ABR0TRH9_AURPU</name>
<proteinExistence type="predicted"/>
<keyword evidence="2" id="KW-1185">Reference proteome</keyword>
<reference evidence="1 2" key="1">
    <citation type="submission" date="2023-11" db="EMBL/GenBank/DDBJ databases">
        <title>Draft genome sequence and annotation of the polyextremotolerant black yeast-like fungus Aureobasidium pullulans NRRL 62042.</title>
        <authorList>
            <person name="Dielentheis-Frenken M.R.E."/>
            <person name="Wibberg D."/>
            <person name="Blank L.M."/>
            <person name="Tiso T."/>
        </authorList>
    </citation>
    <scope>NUCLEOTIDE SEQUENCE [LARGE SCALE GENOMIC DNA]</scope>
    <source>
        <strain evidence="1 2">NRRL 62042</strain>
    </source>
</reference>
<comment type="caution">
    <text evidence="1">The sequence shown here is derived from an EMBL/GenBank/DDBJ whole genome shotgun (WGS) entry which is preliminary data.</text>
</comment>
<protein>
    <recommendedName>
        <fullName evidence="3">Retrotransposon gag domain-containing protein</fullName>
    </recommendedName>
</protein>